<name>A0AAJ0HRP2_9PEZI</name>
<gene>
    <name evidence="1" type="ORF">B0T25DRAFT_535103</name>
</gene>
<dbReference type="Proteomes" id="UP001275084">
    <property type="component" value="Unassembled WGS sequence"/>
</dbReference>
<comment type="caution">
    <text evidence="1">The sequence shown here is derived from an EMBL/GenBank/DDBJ whole genome shotgun (WGS) entry which is preliminary data.</text>
</comment>
<evidence type="ECO:0000313" key="1">
    <source>
        <dbReference type="EMBL" id="KAK3360224.1"/>
    </source>
</evidence>
<accession>A0AAJ0HRP2</accession>
<reference evidence="1" key="2">
    <citation type="submission" date="2023-06" db="EMBL/GenBank/DDBJ databases">
        <authorList>
            <consortium name="Lawrence Berkeley National Laboratory"/>
            <person name="Haridas S."/>
            <person name="Hensen N."/>
            <person name="Bonometti L."/>
            <person name="Westerberg I."/>
            <person name="Brannstrom I.O."/>
            <person name="Guillou S."/>
            <person name="Cros-Aarteil S."/>
            <person name="Calhoun S."/>
            <person name="Kuo A."/>
            <person name="Mondo S."/>
            <person name="Pangilinan J."/>
            <person name="Riley R."/>
            <person name="Labutti K."/>
            <person name="Andreopoulos B."/>
            <person name="Lipzen A."/>
            <person name="Chen C."/>
            <person name="Yanf M."/>
            <person name="Daum C."/>
            <person name="Ng V."/>
            <person name="Clum A."/>
            <person name="Steindorff A."/>
            <person name="Ohm R."/>
            <person name="Martin F."/>
            <person name="Silar P."/>
            <person name="Natvig D."/>
            <person name="Lalanne C."/>
            <person name="Gautier V."/>
            <person name="Ament-Velasquez S.L."/>
            <person name="Kruys A."/>
            <person name="Hutchinson M.I."/>
            <person name="Powell A.J."/>
            <person name="Barry K."/>
            <person name="Miller A.N."/>
            <person name="Grigoriev I.V."/>
            <person name="Debuchy R."/>
            <person name="Gladieux P."/>
            <person name="Thoren M.H."/>
            <person name="Johannesson H."/>
        </authorList>
    </citation>
    <scope>NUCLEOTIDE SEQUENCE</scope>
    <source>
        <strain evidence="1">CBS 955.72</strain>
    </source>
</reference>
<sequence length="125" mass="14034">MNAYSGFPFFILFYRMTCSAPSSYTEAATSYRLQVGWQQGGVPIDRSMARERWGISKRMLCKPSSICLLGDAESRELTACRRQGQLLSDVLSHSQPTGNQLALPAQLSFWLPYIGNRNCCRTRTG</sequence>
<evidence type="ECO:0000313" key="2">
    <source>
        <dbReference type="Proteomes" id="UP001275084"/>
    </source>
</evidence>
<protein>
    <submittedName>
        <fullName evidence="1">Uncharacterized protein</fullName>
    </submittedName>
</protein>
<dbReference type="EMBL" id="JAUIQD010000002">
    <property type="protein sequence ID" value="KAK3360224.1"/>
    <property type="molecule type" value="Genomic_DNA"/>
</dbReference>
<reference evidence="1" key="1">
    <citation type="journal article" date="2023" name="Mol. Phylogenet. Evol.">
        <title>Genome-scale phylogeny and comparative genomics of the fungal order Sordariales.</title>
        <authorList>
            <person name="Hensen N."/>
            <person name="Bonometti L."/>
            <person name="Westerberg I."/>
            <person name="Brannstrom I.O."/>
            <person name="Guillou S."/>
            <person name="Cros-Aarteil S."/>
            <person name="Calhoun S."/>
            <person name="Haridas S."/>
            <person name="Kuo A."/>
            <person name="Mondo S."/>
            <person name="Pangilinan J."/>
            <person name="Riley R."/>
            <person name="LaButti K."/>
            <person name="Andreopoulos B."/>
            <person name="Lipzen A."/>
            <person name="Chen C."/>
            <person name="Yan M."/>
            <person name="Daum C."/>
            <person name="Ng V."/>
            <person name="Clum A."/>
            <person name="Steindorff A."/>
            <person name="Ohm R.A."/>
            <person name="Martin F."/>
            <person name="Silar P."/>
            <person name="Natvig D.O."/>
            <person name="Lalanne C."/>
            <person name="Gautier V."/>
            <person name="Ament-Velasquez S.L."/>
            <person name="Kruys A."/>
            <person name="Hutchinson M.I."/>
            <person name="Powell A.J."/>
            <person name="Barry K."/>
            <person name="Miller A.N."/>
            <person name="Grigoriev I.V."/>
            <person name="Debuchy R."/>
            <person name="Gladieux P."/>
            <person name="Hiltunen Thoren M."/>
            <person name="Johannesson H."/>
        </authorList>
    </citation>
    <scope>NUCLEOTIDE SEQUENCE</scope>
    <source>
        <strain evidence="1">CBS 955.72</strain>
    </source>
</reference>
<dbReference type="AlphaFoldDB" id="A0AAJ0HRP2"/>
<proteinExistence type="predicted"/>
<organism evidence="1 2">
    <name type="scientific">Lasiosphaeria hispida</name>
    <dbReference type="NCBI Taxonomy" id="260671"/>
    <lineage>
        <taxon>Eukaryota</taxon>
        <taxon>Fungi</taxon>
        <taxon>Dikarya</taxon>
        <taxon>Ascomycota</taxon>
        <taxon>Pezizomycotina</taxon>
        <taxon>Sordariomycetes</taxon>
        <taxon>Sordariomycetidae</taxon>
        <taxon>Sordariales</taxon>
        <taxon>Lasiosphaeriaceae</taxon>
        <taxon>Lasiosphaeria</taxon>
    </lineage>
</organism>
<keyword evidence="2" id="KW-1185">Reference proteome</keyword>